<evidence type="ECO:0000313" key="3">
    <source>
        <dbReference type="EMBL" id="AZQ62740.1"/>
    </source>
</evidence>
<dbReference type="Pfam" id="PF10988">
    <property type="entry name" value="DUF2807"/>
    <property type="match status" value="1"/>
</dbReference>
<gene>
    <name evidence="3" type="ORF">EI427_10995</name>
</gene>
<feature type="signal peptide" evidence="1">
    <location>
        <begin position="1"/>
        <end position="19"/>
    </location>
</feature>
<proteinExistence type="predicted"/>
<feature type="chain" id="PRO_5019419396" evidence="1">
    <location>
        <begin position="20"/>
        <end position="221"/>
    </location>
</feature>
<keyword evidence="4" id="KW-1185">Reference proteome</keyword>
<dbReference type="Gene3D" id="2.160.20.120">
    <property type="match status" value="1"/>
</dbReference>
<protein>
    <submittedName>
        <fullName evidence="3">DUF2807 domain-containing protein</fullName>
    </submittedName>
</protein>
<feature type="domain" description="Putative auto-transporter adhesin head GIN" evidence="2">
    <location>
        <begin position="31"/>
        <end position="218"/>
    </location>
</feature>
<evidence type="ECO:0000259" key="2">
    <source>
        <dbReference type="Pfam" id="PF10988"/>
    </source>
</evidence>
<dbReference type="AlphaFoldDB" id="A0A3S9P3F4"/>
<evidence type="ECO:0000256" key="1">
    <source>
        <dbReference type="SAM" id="SignalP"/>
    </source>
</evidence>
<sequence>MKSIILTSILTLVSILTFAQKNDTKPFPCKDFTKLELDGSFNVVLVKGEYCSAYAEGKTKDLEEIKMVQKGDQLSFTNIKKKEDGSNKSVNSKKSLTLYIQIVDLKEIESNLVGTLTNEGVLNFNNLKLEMNSVGATTLHFKLNHLDFEYNGIGKVELAGNAKSTNLEYSGIGSVDARDFLVKDMEVECDGIGSVKVNASNSIKMESSGIGSLKNYGTAKE</sequence>
<keyword evidence="1" id="KW-0732">Signal</keyword>
<dbReference type="OrthoDB" id="5772680at2"/>
<dbReference type="Proteomes" id="UP000267268">
    <property type="component" value="Chromosome 1"/>
</dbReference>
<dbReference type="EMBL" id="CP034562">
    <property type="protein sequence ID" value="AZQ62740.1"/>
    <property type="molecule type" value="Genomic_DNA"/>
</dbReference>
<dbReference type="RefSeq" id="WP_126614540.1">
    <property type="nucleotide sequence ID" value="NZ_CP034562.1"/>
</dbReference>
<organism evidence="3 4">
    <name type="scientific">Flammeovirga pectinis</name>
    <dbReference type="NCBI Taxonomy" id="2494373"/>
    <lineage>
        <taxon>Bacteria</taxon>
        <taxon>Pseudomonadati</taxon>
        <taxon>Bacteroidota</taxon>
        <taxon>Cytophagia</taxon>
        <taxon>Cytophagales</taxon>
        <taxon>Flammeovirgaceae</taxon>
        <taxon>Flammeovirga</taxon>
    </lineage>
</organism>
<accession>A0A3S9P3F4</accession>
<evidence type="ECO:0000313" key="4">
    <source>
        <dbReference type="Proteomes" id="UP000267268"/>
    </source>
</evidence>
<dbReference type="KEGG" id="fll:EI427_10995"/>
<reference evidence="3 4" key="1">
    <citation type="submission" date="2018-12" db="EMBL/GenBank/DDBJ databases">
        <title>Flammeovirga pectinis sp. nov., isolated from the gut of the Korean scallop, Patinopecten yessoensis.</title>
        <authorList>
            <person name="Bae J.-W."/>
            <person name="Jeong Y.-S."/>
            <person name="Kang W."/>
        </authorList>
    </citation>
    <scope>NUCLEOTIDE SEQUENCE [LARGE SCALE GENOMIC DNA]</scope>
    <source>
        <strain evidence="3 4">L12M1</strain>
    </source>
</reference>
<name>A0A3S9P3F4_9BACT</name>
<dbReference type="InterPro" id="IPR021255">
    <property type="entry name" value="DUF2807"/>
</dbReference>